<evidence type="ECO:0000313" key="3">
    <source>
        <dbReference type="EMBL" id="GGN81960.1"/>
    </source>
</evidence>
<dbReference type="EMBL" id="BMLM01000001">
    <property type="protein sequence ID" value="GGN81960.1"/>
    <property type="molecule type" value="Genomic_DNA"/>
</dbReference>
<dbReference type="RefSeq" id="WP_188716924.1">
    <property type="nucleotide sequence ID" value="NZ_BAABBD010000002.1"/>
</dbReference>
<comment type="caution">
    <text evidence="3">The sequence shown here is derived from an EMBL/GenBank/DDBJ whole genome shotgun (WGS) entry which is preliminary data.</text>
</comment>
<reference evidence="4" key="1">
    <citation type="journal article" date="2019" name="Int. J. Syst. Evol. Microbiol.">
        <title>The Global Catalogue of Microorganisms (GCM) 10K type strain sequencing project: providing services to taxonomists for standard genome sequencing and annotation.</title>
        <authorList>
            <consortium name="The Broad Institute Genomics Platform"/>
            <consortium name="The Broad Institute Genome Sequencing Center for Infectious Disease"/>
            <person name="Wu L."/>
            <person name="Ma J."/>
        </authorList>
    </citation>
    <scope>NUCLEOTIDE SEQUENCE [LARGE SCALE GENOMIC DNA]</scope>
    <source>
        <strain evidence="4">CGMCC 1.6960</strain>
    </source>
</reference>
<evidence type="ECO:0000256" key="2">
    <source>
        <dbReference type="SAM" id="SignalP"/>
    </source>
</evidence>
<feature type="signal peptide" evidence="2">
    <location>
        <begin position="1"/>
        <end position="24"/>
    </location>
</feature>
<protein>
    <recommendedName>
        <fullName evidence="5">PASTA domain-containing protein</fullName>
    </recommendedName>
</protein>
<sequence>MQLRPITTLALVAAVGLGLSGCMASPPADEEAPAATEVQEDASTAPEAEETGADDAAEPAADAPIDGWPAEVPVPAGDLEQDASNDAQIVGAFRVADASAGEAYAAELEAAGFTPMEGAPSEIAGVEANVYEGAGHLVATSIVEAGDVVLLSVAIQPM</sequence>
<evidence type="ECO:0000313" key="4">
    <source>
        <dbReference type="Proteomes" id="UP000626982"/>
    </source>
</evidence>
<feature type="chain" id="PRO_5046927942" description="PASTA domain-containing protein" evidence="2">
    <location>
        <begin position="25"/>
        <end position="158"/>
    </location>
</feature>
<proteinExistence type="predicted"/>
<organism evidence="3 4">
    <name type="scientific">Agrococcus terreus</name>
    <dbReference type="NCBI Taxonomy" id="574649"/>
    <lineage>
        <taxon>Bacteria</taxon>
        <taxon>Bacillati</taxon>
        <taxon>Actinomycetota</taxon>
        <taxon>Actinomycetes</taxon>
        <taxon>Micrococcales</taxon>
        <taxon>Microbacteriaceae</taxon>
        <taxon>Agrococcus</taxon>
    </lineage>
</organism>
<feature type="compositionally biased region" description="Acidic residues" evidence="1">
    <location>
        <begin position="47"/>
        <end position="57"/>
    </location>
</feature>
<gene>
    <name evidence="3" type="ORF">GCM10010968_11230</name>
</gene>
<evidence type="ECO:0000256" key="1">
    <source>
        <dbReference type="SAM" id="MobiDB-lite"/>
    </source>
</evidence>
<dbReference type="PROSITE" id="PS51257">
    <property type="entry name" value="PROKAR_LIPOPROTEIN"/>
    <property type="match status" value="1"/>
</dbReference>
<feature type="region of interest" description="Disordered" evidence="1">
    <location>
        <begin position="25"/>
        <end position="79"/>
    </location>
</feature>
<keyword evidence="2" id="KW-0732">Signal</keyword>
<evidence type="ECO:0008006" key="5">
    <source>
        <dbReference type="Google" id="ProtNLM"/>
    </source>
</evidence>
<name>A0ABQ2KGK0_9MICO</name>
<dbReference type="Proteomes" id="UP000626982">
    <property type="component" value="Unassembled WGS sequence"/>
</dbReference>
<accession>A0ABQ2KGK0</accession>
<keyword evidence="4" id="KW-1185">Reference proteome</keyword>